<name>A0A378PJJ6_9GAMM</name>
<evidence type="ECO:0000313" key="1">
    <source>
        <dbReference type="EMBL" id="ANB90849.1"/>
    </source>
</evidence>
<dbReference type="Proteomes" id="UP000255102">
    <property type="component" value="Unassembled WGS sequence"/>
</dbReference>
<evidence type="ECO:0000313" key="2">
    <source>
        <dbReference type="EMBL" id="STY86290.1"/>
    </source>
</evidence>
<evidence type="ECO:0000313" key="4">
    <source>
        <dbReference type="Proteomes" id="UP000255102"/>
    </source>
</evidence>
<protein>
    <submittedName>
        <fullName evidence="2">Protein of uncharacterized function (DUF1064)</fullName>
    </submittedName>
</protein>
<dbReference type="InterPro" id="IPR009414">
    <property type="entry name" value="DUF1064"/>
</dbReference>
<reference evidence="2 4" key="2">
    <citation type="submission" date="2018-06" db="EMBL/GenBank/DDBJ databases">
        <authorList>
            <consortium name="Pathogen Informatics"/>
            <person name="Doyle S."/>
        </authorList>
    </citation>
    <scope>NUCLEOTIDE SEQUENCE [LARGE SCALE GENOMIC DNA]</scope>
    <source>
        <strain evidence="2 4">NCTC11227</strain>
    </source>
</reference>
<dbReference type="Proteomes" id="UP000076765">
    <property type="component" value="Chromosome"/>
</dbReference>
<dbReference type="EMBL" id="UGPW01000001">
    <property type="protein sequence ID" value="STY86290.1"/>
    <property type="molecule type" value="Genomic_DNA"/>
</dbReference>
<dbReference type="STRING" id="29433.MOVS_01280"/>
<dbReference type="AlphaFoldDB" id="A0A378PJJ6"/>
<evidence type="ECO:0000313" key="3">
    <source>
        <dbReference type="Proteomes" id="UP000076765"/>
    </source>
</evidence>
<proteinExistence type="predicted"/>
<keyword evidence="3" id="KW-1185">Reference proteome</keyword>
<dbReference type="Pfam" id="PF06356">
    <property type="entry name" value="DUF1064"/>
    <property type="match status" value="1"/>
</dbReference>
<dbReference type="EMBL" id="CP011158">
    <property type="protein sequence ID" value="ANB90849.1"/>
    <property type="molecule type" value="Genomic_DNA"/>
</dbReference>
<dbReference type="KEGG" id="moi:MOVS_01280"/>
<accession>A0A378PJJ6</accession>
<sequence>MSKFNNKKVFFDGMTFDSKKECERYKTLKSWQEQGLINGLTCQESFVLVDGVKIAGESRKRPSVRYIADFVYLDKRTGEQVVEDVKSVITRKDKVYRIKKHLMKIIHDIDVVEV</sequence>
<dbReference type="RefSeq" id="WP_063513435.1">
    <property type="nucleotide sequence ID" value="NZ_CP011158.1"/>
</dbReference>
<organism evidence="2 4">
    <name type="scientific">Moraxella ovis</name>
    <dbReference type="NCBI Taxonomy" id="29433"/>
    <lineage>
        <taxon>Bacteria</taxon>
        <taxon>Pseudomonadati</taxon>
        <taxon>Pseudomonadota</taxon>
        <taxon>Gammaproteobacteria</taxon>
        <taxon>Moraxellales</taxon>
        <taxon>Moraxellaceae</taxon>
        <taxon>Moraxella</taxon>
    </lineage>
</organism>
<reference evidence="1 3" key="1">
    <citation type="submission" date="2015-04" db="EMBL/GenBank/DDBJ databases">
        <authorList>
            <person name="Calcutt M.J."/>
            <person name="Foecking M.F."/>
        </authorList>
    </citation>
    <scope>NUCLEOTIDE SEQUENCE [LARGE SCALE GENOMIC DNA]</scope>
    <source>
        <strain evidence="1 3">199/55</strain>
    </source>
</reference>
<gene>
    <name evidence="1" type="ORF">MOVS_01280</name>
    <name evidence="2" type="ORF">NCTC11227_00269</name>
</gene>